<accession>A0A1F4U212</accession>
<sequence length="294" mass="34475">MSEDLAKVMQKLPALILKIDIHDNIVASNNTQIELSEKVKNYWKAHIHPDDYQFVTNSYKVFKDEKTPFEMEYRLKDSKGNYKCILDKYNPLFDKEKNFQGYVSVGIDITNRKKHEEALEALSYRDTLTGIFNRNFFEETLEVLEEQIERKLITKPYTVFVIDINDLKAINDRLGHDKGDILLKCTAEILHNSVRKTDYVFRAGGDEFHIIAYACNETSARKIIGRIHSNTDKYNSKSKKDVYISLSIGWVTATNFKDAPKRLVRQADTYMYAFKNKNKERYHKEVEEFIKNRS</sequence>
<dbReference type="InterPro" id="IPR001610">
    <property type="entry name" value="PAC"/>
</dbReference>
<dbReference type="Pfam" id="PF00990">
    <property type="entry name" value="GGDEF"/>
    <property type="match status" value="1"/>
</dbReference>
<dbReference type="InterPro" id="IPR035965">
    <property type="entry name" value="PAS-like_dom_sf"/>
</dbReference>
<name>A0A1F4U212_UNCKA</name>
<dbReference type="InterPro" id="IPR000014">
    <property type="entry name" value="PAS"/>
</dbReference>
<dbReference type="Proteomes" id="UP000178270">
    <property type="component" value="Unassembled WGS sequence"/>
</dbReference>
<dbReference type="PANTHER" id="PTHR44757:SF2">
    <property type="entry name" value="BIOFILM ARCHITECTURE MAINTENANCE PROTEIN MBAA"/>
    <property type="match status" value="1"/>
</dbReference>
<dbReference type="SUPFAM" id="SSF55785">
    <property type="entry name" value="PYP-like sensor domain (PAS domain)"/>
    <property type="match status" value="1"/>
</dbReference>
<dbReference type="InterPro" id="IPR000160">
    <property type="entry name" value="GGDEF_dom"/>
</dbReference>
<dbReference type="CDD" id="cd00130">
    <property type="entry name" value="PAS"/>
    <property type="match status" value="1"/>
</dbReference>
<dbReference type="PROSITE" id="PS50887">
    <property type="entry name" value="GGDEF"/>
    <property type="match status" value="1"/>
</dbReference>
<feature type="domain" description="PAC" evidence="1">
    <location>
        <begin position="69"/>
        <end position="121"/>
    </location>
</feature>
<protein>
    <recommendedName>
        <fullName evidence="5">GGDEF domain-containing protein</fullName>
    </recommendedName>
</protein>
<dbReference type="NCBIfam" id="TIGR00254">
    <property type="entry name" value="GGDEF"/>
    <property type="match status" value="1"/>
</dbReference>
<dbReference type="InterPro" id="IPR043128">
    <property type="entry name" value="Rev_trsase/Diguanyl_cyclase"/>
</dbReference>
<dbReference type="Gene3D" id="3.30.70.270">
    <property type="match status" value="1"/>
</dbReference>
<evidence type="ECO:0000259" key="2">
    <source>
        <dbReference type="PROSITE" id="PS50887"/>
    </source>
</evidence>
<gene>
    <name evidence="3" type="ORF">A3K42_00020</name>
</gene>
<dbReference type="PROSITE" id="PS50113">
    <property type="entry name" value="PAC"/>
    <property type="match status" value="1"/>
</dbReference>
<dbReference type="InterPro" id="IPR029787">
    <property type="entry name" value="Nucleotide_cyclase"/>
</dbReference>
<dbReference type="EMBL" id="MEUS01000009">
    <property type="protein sequence ID" value="OGC38909.1"/>
    <property type="molecule type" value="Genomic_DNA"/>
</dbReference>
<dbReference type="InterPro" id="IPR013655">
    <property type="entry name" value="PAS_fold_3"/>
</dbReference>
<dbReference type="NCBIfam" id="TIGR00229">
    <property type="entry name" value="sensory_box"/>
    <property type="match status" value="1"/>
</dbReference>
<organism evidence="3 4">
    <name type="scientific">candidate division WWE3 bacterium RBG_13_37_7</name>
    <dbReference type="NCBI Taxonomy" id="1802609"/>
    <lineage>
        <taxon>Bacteria</taxon>
        <taxon>Katanobacteria</taxon>
    </lineage>
</organism>
<evidence type="ECO:0000313" key="4">
    <source>
        <dbReference type="Proteomes" id="UP000178270"/>
    </source>
</evidence>
<feature type="domain" description="GGDEF" evidence="2">
    <location>
        <begin position="155"/>
        <end position="287"/>
    </location>
</feature>
<dbReference type="SMART" id="SM00267">
    <property type="entry name" value="GGDEF"/>
    <property type="match status" value="1"/>
</dbReference>
<dbReference type="CDD" id="cd01949">
    <property type="entry name" value="GGDEF"/>
    <property type="match status" value="1"/>
</dbReference>
<reference evidence="3 4" key="1">
    <citation type="journal article" date="2016" name="Nat. Commun.">
        <title>Thousands of microbial genomes shed light on interconnected biogeochemical processes in an aquifer system.</title>
        <authorList>
            <person name="Anantharaman K."/>
            <person name="Brown C.T."/>
            <person name="Hug L.A."/>
            <person name="Sharon I."/>
            <person name="Castelle C.J."/>
            <person name="Probst A.J."/>
            <person name="Thomas B.C."/>
            <person name="Singh A."/>
            <person name="Wilkins M.J."/>
            <person name="Karaoz U."/>
            <person name="Brodie E.L."/>
            <person name="Williams K.H."/>
            <person name="Hubbard S.S."/>
            <person name="Banfield J.F."/>
        </authorList>
    </citation>
    <scope>NUCLEOTIDE SEQUENCE [LARGE SCALE GENOMIC DNA]</scope>
</reference>
<dbReference type="PANTHER" id="PTHR44757">
    <property type="entry name" value="DIGUANYLATE CYCLASE DGCP"/>
    <property type="match status" value="1"/>
</dbReference>
<dbReference type="Gene3D" id="3.30.450.20">
    <property type="entry name" value="PAS domain"/>
    <property type="match status" value="1"/>
</dbReference>
<dbReference type="SMART" id="SM00086">
    <property type="entry name" value="PAC"/>
    <property type="match status" value="1"/>
</dbReference>
<dbReference type="InterPro" id="IPR000700">
    <property type="entry name" value="PAS-assoc_C"/>
</dbReference>
<dbReference type="AlphaFoldDB" id="A0A1F4U212"/>
<dbReference type="SUPFAM" id="SSF55073">
    <property type="entry name" value="Nucleotide cyclase"/>
    <property type="match status" value="1"/>
</dbReference>
<dbReference type="Pfam" id="PF08447">
    <property type="entry name" value="PAS_3"/>
    <property type="match status" value="1"/>
</dbReference>
<evidence type="ECO:0008006" key="5">
    <source>
        <dbReference type="Google" id="ProtNLM"/>
    </source>
</evidence>
<dbReference type="InterPro" id="IPR052155">
    <property type="entry name" value="Biofilm_reg_signaling"/>
</dbReference>
<comment type="caution">
    <text evidence="3">The sequence shown here is derived from an EMBL/GenBank/DDBJ whole genome shotgun (WGS) entry which is preliminary data.</text>
</comment>
<proteinExistence type="predicted"/>
<evidence type="ECO:0000259" key="1">
    <source>
        <dbReference type="PROSITE" id="PS50113"/>
    </source>
</evidence>
<evidence type="ECO:0000313" key="3">
    <source>
        <dbReference type="EMBL" id="OGC38909.1"/>
    </source>
</evidence>